<dbReference type="OrthoDB" id="2758757at2759"/>
<evidence type="ECO:0000313" key="2">
    <source>
        <dbReference type="EMBL" id="CDO75417.1"/>
    </source>
</evidence>
<dbReference type="AlphaFoldDB" id="A0A060SLM7"/>
<feature type="compositionally biased region" description="Basic and acidic residues" evidence="1">
    <location>
        <begin position="122"/>
        <end position="132"/>
    </location>
</feature>
<organism evidence="2 3">
    <name type="scientific">Pycnoporus cinnabarinus</name>
    <name type="common">Cinnabar-red polypore</name>
    <name type="synonym">Trametes cinnabarina</name>
    <dbReference type="NCBI Taxonomy" id="5643"/>
    <lineage>
        <taxon>Eukaryota</taxon>
        <taxon>Fungi</taxon>
        <taxon>Dikarya</taxon>
        <taxon>Basidiomycota</taxon>
        <taxon>Agaricomycotina</taxon>
        <taxon>Agaricomycetes</taxon>
        <taxon>Polyporales</taxon>
        <taxon>Polyporaceae</taxon>
        <taxon>Trametes</taxon>
    </lineage>
</organism>
<protein>
    <submittedName>
        <fullName evidence="2">Uncharacterized protein</fullName>
    </submittedName>
</protein>
<feature type="region of interest" description="Disordered" evidence="1">
    <location>
        <begin position="101"/>
        <end position="161"/>
    </location>
</feature>
<name>A0A060SLM7_PYCCI</name>
<proteinExistence type="predicted"/>
<keyword evidence="3" id="KW-1185">Reference proteome</keyword>
<dbReference type="Proteomes" id="UP000029665">
    <property type="component" value="Unassembled WGS sequence"/>
</dbReference>
<feature type="compositionally biased region" description="Polar residues" evidence="1">
    <location>
        <begin position="103"/>
        <end position="112"/>
    </location>
</feature>
<comment type="caution">
    <text evidence="2">The sequence shown here is derived from an EMBL/GenBank/DDBJ whole genome shotgun (WGS) entry which is preliminary data.</text>
</comment>
<sequence length="245" mass="26759">MRTFALAHPGTDHDFHWEVRAVLDTTLICTHQLADLSLGKIVYQVLDYPAFHAILPKPPYVTTMQLNPAYDGPGQVDCLPGALRHREEQAWDNLVSTHAPIASPNTANQQWGLPSGNAAHWGVDKENKRPDTPHPQVQAPPTTPTPSLPKLQEDDEDDSSISEDAHQYLRNFLFGLTHTTPFATPTNPLDILATVTSAERGISTTPYPDDVVMTVNPNDLHLPLEGQVQEGGNVTTAGPVAFDSL</sequence>
<accession>A0A060SLM7</accession>
<evidence type="ECO:0000313" key="3">
    <source>
        <dbReference type="Proteomes" id="UP000029665"/>
    </source>
</evidence>
<dbReference type="HOGENOM" id="CLU_043849_0_0_1"/>
<dbReference type="STRING" id="5643.A0A060SLM7"/>
<gene>
    <name evidence="2" type="ORF">BN946_scf184916.g1</name>
</gene>
<evidence type="ECO:0000256" key="1">
    <source>
        <dbReference type="SAM" id="MobiDB-lite"/>
    </source>
</evidence>
<dbReference type="EMBL" id="CCBP010000271">
    <property type="protein sequence ID" value="CDO75417.1"/>
    <property type="molecule type" value="Genomic_DNA"/>
</dbReference>
<reference evidence="2" key="1">
    <citation type="submission" date="2014-01" db="EMBL/GenBank/DDBJ databases">
        <title>The genome of the white-rot fungus Pycnoporus cinnabarinus: a basidiomycete model with a versatile arsenal for lignocellulosic biomass breakdown.</title>
        <authorList>
            <person name="Levasseur A."/>
            <person name="Lomascolo A."/>
            <person name="Ruiz-Duenas F.J."/>
            <person name="Uzan E."/>
            <person name="Piumi F."/>
            <person name="Kues U."/>
            <person name="Ram A.F.J."/>
            <person name="Murat C."/>
            <person name="Haon M."/>
            <person name="Benoit I."/>
            <person name="Arfi Y."/>
            <person name="Chevret D."/>
            <person name="Drula E."/>
            <person name="Kwon M.J."/>
            <person name="Gouret P."/>
            <person name="Lesage-Meessen L."/>
            <person name="Lombard V."/>
            <person name="Mariette J."/>
            <person name="Noirot C."/>
            <person name="Park J."/>
            <person name="Patyshakuliyeva A."/>
            <person name="Wieneger R.A.B."/>
            <person name="Wosten H.A.B."/>
            <person name="Martin F."/>
            <person name="Coutinho P.M."/>
            <person name="de Vries R."/>
            <person name="Martinez A.T."/>
            <person name="Klopp C."/>
            <person name="Pontarotti P."/>
            <person name="Henrissat B."/>
            <person name="Record E."/>
        </authorList>
    </citation>
    <scope>NUCLEOTIDE SEQUENCE [LARGE SCALE GENOMIC DNA]</scope>
    <source>
        <strain evidence="2">BRFM137</strain>
    </source>
</reference>